<dbReference type="EMBL" id="CP089984">
    <property type="protein sequence ID" value="WXB19156.1"/>
    <property type="molecule type" value="Genomic_DNA"/>
</dbReference>
<evidence type="ECO:0000313" key="2">
    <source>
        <dbReference type="Proteomes" id="UP001370348"/>
    </source>
</evidence>
<name>A0ABZ2M9G1_9BACT</name>
<dbReference type="PROSITE" id="PS51257">
    <property type="entry name" value="PROKAR_LIPOPROTEIN"/>
    <property type="match status" value="1"/>
</dbReference>
<dbReference type="Proteomes" id="UP001370348">
    <property type="component" value="Chromosome"/>
</dbReference>
<evidence type="ECO:0000313" key="1">
    <source>
        <dbReference type="EMBL" id="WXB19156.1"/>
    </source>
</evidence>
<evidence type="ECO:0008006" key="3">
    <source>
        <dbReference type="Google" id="ProtNLM"/>
    </source>
</evidence>
<dbReference type="RefSeq" id="WP_394828782.1">
    <property type="nucleotide sequence ID" value="NZ_CP089984.1"/>
</dbReference>
<keyword evidence="2" id="KW-1185">Reference proteome</keyword>
<organism evidence="1 2">
    <name type="scientific">Pendulispora albinea</name>
    <dbReference type="NCBI Taxonomy" id="2741071"/>
    <lineage>
        <taxon>Bacteria</taxon>
        <taxon>Pseudomonadati</taxon>
        <taxon>Myxococcota</taxon>
        <taxon>Myxococcia</taxon>
        <taxon>Myxococcales</taxon>
        <taxon>Sorangiineae</taxon>
        <taxon>Pendulisporaceae</taxon>
        <taxon>Pendulispora</taxon>
    </lineage>
</organism>
<proteinExistence type="predicted"/>
<reference evidence="1 2" key="1">
    <citation type="submission" date="2021-12" db="EMBL/GenBank/DDBJ databases">
        <title>Discovery of the Pendulisporaceae a myxobacterial family with distinct sporulation behavior and unique specialized metabolism.</title>
        <authorList>
            <person name="Garcia R."/>
            <person name="Popoff A."/>
            <person name="Bader C.D."/>
            <person name="Loehr J."/>
            <person name="Walesch S."/>
            <person name="Walt C."/>
            <person name="Boldt J."/>
            <person name="Bunk B."/>
            <person name="Haeckl F.J.F.P.J."/>
            <person name="Gunesch A.P."/>
            <person name="Birkelbach J."/>
            <person name="Nuebel U."/>
            <person name="Pietschmann T."/>
            <person name="Bach T."/>
            <person name="Mueller R."/>
        </authorList>
    </citation>
    <scope>NUCLEOTIDE SEQUENCE [LARGE SCALE GENOMIC DNA]</scope>
    <source>
        <strain evidence="1 2">MSr11954</strain>
    </source>
</reference>
<protein>
    <recommendedName>
        <fullName evidence="3">Lipoprotein</fullName>
    </recommendedName>
</protein>
<gene>
    <name evidence="1" type="ORF">LZC94_18200</name>
</gene>
<sequence length="165" mass="18818">MIRHGMKARARARGWKLMMSFALLTGCLRAPKMEVPTENLQVEEIDKHRHSVSGGGGPTCEFTIDELEHPCGLTHTIQWEYLSPGDWVVTLRDNRDRAIVERTEWILGTDGTSLHLHALPIEGKRRRGDRHFVRERCGILLGTWYPVAYPLREPAQVEGEKLHCG</sequence>
<accession>A0ABZ2M9G1</accession>